<accession>A0A410GE81</accession>
<dbReference type="PANTHER" id="PTHR11795">
    <property type="entry name" value="BRANCHED-CHAIN AMINO ACID TRANSPORT SYSTEM PERMEASE PROTEIN LIVH"/>
    <property type="match status" value="1"/>
</dbReference>
<evidence type="ECO:0000313" key="11">
    <source>
        <dbReference type="Proteomes" id="UP000283474"/>
    </source>
</evidence>
<dbReference type="AlphaFoldDB" id="A0A410GE81"/>
<feature type="transmembrane region" description="Helical" evidence="9">
    <location>
        <begin position="261"/>
        <end position="282"/>
    </location>
</feature>
<comment type="subcellular location">
    <subcellularLocation>
        <location evidence="1">Cell membrane</location>
        <topology evidence="1">Multi-pass membrane protein</topology>
    </subcellularLocation>
</comment>
<keyword evidence="7 9" id="KW-0472">Membrane</keyword>
<keyword evidence="11" id="KW-1185">Reference proteome</keyword>
<dbReference type="GO" id="GO:0005886">
    <property type="term" value="C:plasma membrane"/>
    <property type="evidence" value="ECO:0007669"/>
    <property type="project" value="UniProtKB-SubCell"/>
</dbReference>
<dbReference type="OrthoDB" id="25113at2"/>
<feature type="transmembrane region" description="Helical" evidence="9">
    <location>
        <begin position="89"/>
        <end position="112"/>
    </location>
</feature>
<keyword evidence="6 9" id="KW-1133">Transmembrane helix</keyword>
<gene>
    <name evidence="10" type="ORF">CKA81_12745</name>
</gene>
<evidence type="ECO:0000256" key="4">
    <source>
        <dbReference type="ARBA" id="ARBA00022692"/>
    </source>
</evidence>
<keyword evidence="2" id="KW-0813">Transport</keyword>
<evidence type="ECO:0000256" key="1">
    <source>
        <dbReference type="ARBA" id="ARBA00004651"/>
    </source>
</evidence>
<keyword evidence="3" id="KW-1003">Cell membrane</keyword>
<comment type="similarity">
    <text evidence="8">Belongs to the binding-protein-dependent transport system permease family. LivHM subfamily.</text>
</comment>
<evidence type="ECO:0000256" key="5">
    <source>
        <dbReference type="ARBA" id="ARBA00022970"/>
    </source>
</evidence>
<organism evidence="10 11">
    <name type="scientific">Pollutimonas thiosulfatoxidans</name>
    <dbReference type="NCBI Taxonomy" id="2028345"/>
    <lineage>
        <taxon>Bacteria</taxon>
        <taxon>Pseudomonadati</taxon>
        <taxon>Pseudomonadota</taxon>
        <taxon>Betaproteobacteria</taxon>
        <taxon>Burkholderiales</taxon>
        <taxon>Alcaligenaceae</taxon>
        <taxon>Pollutimonas</taxon>
    </lineage>
</organism>
<feature type="transmembrane region" description="Helical" evidence="9">
    <location>
        <begin position="58"/>
        <end position="77"/>
    </location>
</feature>
<feature type="transmembrane region" description="Helical" evidence="9">
    <location>
        <begin position="188"/>
        <end position="212"/>
    </location>
</feature>
<protein>
    <submittedName>
        <fullName evidence="10">Branched-chain amino acid ABC transporter permease</fullName>
    </submittedName>
</protein>
<evidence type="ECO:0000256" key="3">
    <source>
        <dbReference type="ARBA" id="ARBA00022475"/>
    </source>
</evidence>
<dbReference type="KEGG" id="pus:CKA81_12745"/>
<dbReference type="Pfam" id="PF02653">
    <property type="entry name" value="BPD_transp_2"/>
    <property type="match status" value="1"/>
</dbReference>
<dbReference type="InterPro" id="IPR052157">
    <property type="entry name" value="BCAA_transport_permease"/>
</dbReference>
<dbReference type="CDD" id="cd06582">
    <property type="entry name" value="TM_PBP1_LivH_like"/>
    <property type="match status" value="1"/>
</dbReference>
<dbReference type="Proteomes" id="UP000283474">
    <property type="component" value="Chromosome"/>
</dbReference>
<proteinExistence type="inferred from homology"/>
<evidence type="ECO:0000256" key="2">
    <source>
        <dbReference type="ARBA" id="ARBA00022448"/>
    </source>
</evidence>
<keyword evidence="4 9" id="KW-0812">Transmembrane</keyword>
<feature type="transmembrane region" description="Helical" evidence="9">
    <location>
        <begin position="224"/>
        <end position="249"/>
    </location>
</feature>
<dbReference type="RefSeq" id="WP_128355600.1">
    <property type="nucleotide sequence ID" value="NZ_CP022987.1"/>
</dbReference>
<name>A0A410GE81_9BURK</name>
<dbReference type="GO" id="GO:0022857">
    <property type="term" value="F:transmembrane transporter activity"/>
    <property type="evidence" value="ECO:0007669"/>
    <property type="project" value="InterPro"/>
</dbReference>
<dbReference type="PANTHER" id="PTHR11795:SF451">
    <property type="entry name" value="ABC TRANSPORTER PERMEASE PROTEIN"/>
    <property type="match status" value="1"/>
</dbReference>
<evidence type="ECO:0000256" key="6">
    <source>
        <dbReference type="ARBA" id="ARBA00022989"/>
    </source>
</evidence>
<dbReference type="EMBL" id="CP022987">
    <property type="protein sequence ID" value="QAA94603.1"/>
    <property type="molecule type" value="Genomic_DNA"/>
</dbReference>
<feature type="transmembrane region" description="Helical" evidence="9">
    <location>
        <begin position="132"/>
        <end position="158"/>
    </location>
</feature>
<sequence length="290" mass="30151">MIAELILGGLASGSLYALIGIAIVLVLQATDIPNFAQGEMAMFSTFVAYSLLTTYGMSWWFVLPLTIAFAAAQGVVVQQAVIRPLLGKPVMNAVIATLGLNMALHSVAGMIWGNQTHIMPSPVSDLPMLKMFGVNVSPDTALTIVVSVAMIICFTLILRHTRAGIALRAASQNQTVAKLMGIPISRSFALAWGMGSVAGAIAGLLVAPILFLDVNIMGTLLIKGFAGAVLGGLSSLMGVFIGGLMLGVIENLMGAYVSGSFGEALSFILIISVLIIAPQGIFGKVKSTKV</sequence>
<evidence type="ECO:0000256" key="7">
    <source>
        <dbReference type="ARBA" id="ARBA00023136"/>
    </source>
</evidence>
<evidence type="ECO:0000313" key="10">
    <source>
        <dbReference type="EMBL" id="QAA94603.1"/>
    </source>
</evidence>
<keyword evidence="5" id="KW-0029">Amino-acid transport</keyword>
<dbReference type="InterPro" id="IPR001851">
    <property type="entry name" value="ABC_transp_permease"/>
</dbReference>
<feature type="transmembrane region" description="Helical" evidence="9">
    <location>
        <begin position="6"/>
        <end position="27"/>
    </location>
</feature>
<reference evidence="10 11" key="1">
    <citation type="submission" date="2017-08" db="EMBL/GenBank/DDBJ databases">
        <authorList>
            <person name="Park S.-J."/>
            <person name="Kim H."/>
        </authorList>
    </citation>
    <scope>NUCLEOTIDE SEQUENCE [LARGE SCALE GENOMIC DNA]</scope>
    <source>
        <strain evidence="11">ye3</strain>
    </source>
</reference>
<dbReference type="GO" id="GO:0006865">
    <property type="term" value="P:amino acid transport"/>
    <property type="evidence" value="ECO:0007669"/>
    <property type="project" value="UniProtKB-KW"/>
</dbReference>
<evidence type="ECO:0000256" key="9">
    <source>
        <dbReference type="SAM" id="Phobius"/>
    </source>
</evidence>
<evidence type="ECO:0000256" key="8">
    <source>
        <dbReference type="ARBA" id="ARBA00037998"/>
    </source>
</evidence>